<sequence length="98" mass="11035">MMDSLCFSHDFKGTQFVIWQMKEFGVQDLVLTCWNWKSATPTPSTISVYDNLVGKFILIKDTSVIGEMVGDCSEEKEEPLISKELDSSDLSDSDSEDD</sequence>
<dbReference type="Proteomes" id="UP001177021">
    <property type="component" value="Unassembled WGS sequence"/>
</dbReference>
<proteinExistence type="predicted"/>
<gene>
    <name evidence="1" type="ORF">MILVUS5_LOCUS34632</name>
</gene>
<protein>
    <submittedName>
        <fullName evidence="1">Uncharacterized protein</fullName>
    </submittedName>
</protein>
<name>A0ACB0LPU0_TRIPR</name>
<organism evidence="1 2">
    <name type="scientific">Trifolium pratense</name>
    <name type="common">Red clover</name>
    <dbReference type="NCBI Taxonomy" id="57577"/>
    <lineage>
        <taxon>Eukaryota</taxon>
        <taxon>Viridiplantae</taxon>
        <taxon>Streptophyta</taxon>
        <taxon>Embryophyta</taxon>
        <taxon>Tracheophyta</taxon>
        <taxon>Spermatophyta</taxon>
        <taxon>Magnoliopsida</taxon>
        <taxon>eudicotyledons</taxon>
        <taxon>Gunneridae</taxon>
        <taxon>Pentapetalae</taxon>
        <taxon>rosids</taxon>
        <taxon>fabids</taxon>
        <taxon>Fabales</taxon>
        <taxon>Fabaceae</taxon>
        <taxon>Papilionoideae</taxon>
        <taxon>50 kb inversion clade</taxon>
        <taxon>NPAAA clade</taxon>
        <taxon>Hologalegina</taxon>
        <taxon>IRL clade</taxon>
        <taxon>Trifolieae</taxon>
        <taxon>Trifolium</taxon>
    </lineage>
</organism>
<evidence type="ECO:0000313" key="2">
    <source>
        <dbReference type="Proteomes" id="UP001177021"/>
    </source>
</evidence>
<accession>A0ACB0LPU0</accession>
<dbReference type="EMBL" id="CASHSV030000615">
    <property type="protein sequence ID" value="CAJ2670625.1"/>
    <property type="molecule type" value="Genomic_DNA"/>
</dbReference>
<comment type="caution">
    <text evidence="1">The sequence shown here is derived from an EMBL/GenBank/DDBJ whole genome shotgun (WGS) entry which is preliminary data.</text>
</comment>
<evidence type="ECO:0000313" key="1">
    <source>
        <dbReference type="EMBL" id="CAJ2670625.1"/>
    </source>
</evidence>
<reference evidence="1" key="1">
    <citation type="submission" date="2023-10" db="EMBL/GenBank/DDBJ databases">
        <authorList>
            <person name="Rodriguez Cubillos JULIANA M."/>
            <person name="De Vega J."/>
        </authorList>
    </citation>
    <scope>NUCLEOTIDE SEQUENCE</scope>
</reference>
<keyword evidence="2" id="KW-1185">Reference proteome</keyword>